<dbReference type="PANTHER" id="PTHR30572:SF15">
    <property type="entry name" value="ABC TRANSPORTER PERMEASE"/>
    <property type="match status" value="1"/>
</dbReference>
<dbReference type="InterPro" id="IPR050250">
    <property type="entry name" value="Macrolide_Exporter_MacB"/>
</dbReference>
<dbReference type="PANTHER" id="PTHR30572">
    <property type="entry name" value="MEMBRANE COMPONENT OF TRANSPORTER-RELATED"/>
    <property type="match status" value="1"/>
</dbReference>
<evidence type="ECO:0000256" key="6">
    <source>
        <dbReference type="ARBA" id="ARBA00038076"/>
    </source>
</evidence>
<evidence type="ECO:0000256" key="3">
    <source>
        <dbReference type="ARBA" id="ARBA00022692"/>
    </source>
</evidence>
<accession>A0A9W6VNW5</accession>
<keyword evidence="3 7" id="KW-0812">Transmembrane</keyword>
<proteinExistence type="inferred from homology"/>
<evidence type="ECO:0000256" key="4">
    <source>
        <dbReference type="ARBA" id="ARBA00022989"/>
    </source>
</evidence>
<comment type="caution">
    <text evidence="10">The sequence shown here is derived from an EMBL/GenBank/DDBJ whole genome shotgun (WGS) entry which is preliminary data.</text>
</comment>
<comment type="similarity">
    <text evidence="6">Belongs to the ABC-4 integral membrane protein family.</text>
</comment>
<evidence type="ECO:0000256" key="2">
    <source>
        <dbReference type="ARBA" id="ARBA00022475"/>
    </source>
</evidence>
<dbReference type="InterPro" id="IPR003838">
    <property type="entry name" value="ABC3_permease_C"/>
</dbReference>
<evidence type="ECO:0000259" key="8">
    <source>
        <dbReference type="Pfam" id="PF02687"/>
    </source>
</evidence>
<dbReference type="Pfam" id="PF12704">
    <property type="entry name" value="MacB_PCD"/>
    <property type="match status" value="1"/>
</dbReference>
<feature type="transmembrane region" description="Helical" evidence="7">
    <location>
        <begin position="302"/>
        <end position="327"/>
    </location>
</feature>
<name>A0A9W6VNW5_9ACTN</name>
<evidence type="ECO:0000256" key="1">
    <source>
        <dbReference type="ARBA" id="ARBA00004651"/>
    </source>
</evidence>
<dbReference type="GO" id="GO:0005886">
    <property type="term" value="C:plasma membrane"/>
    <property type="evidence" value="ECO:0007669"/>
    <property type="project" value="UniProtKB-SubCell"/>
</dbReference>
<evidence type="ECO:0000313" key="11">
    <source>
        <dbReference type="Proteomes" id="UP001165135"/>
    </source>
</evidence>
<protein>
    <submittedName>
        <fullName evidence="10">ABC transporter permease</fullName>
    </submittedName>
</protein>
<evidence type="ECO:0000259" key="9">
    <source>
        <dbReference type="Pfam" id="PF12704"/>
    </source>
</evidence>
<dbReference type="EMBL" id="BSTJ01000011">
    <property type="protein sequence ID" value="GLY79253.1"/>
    <property type="molecule type" value="Genomic_DNA"/>
</dbReference>
<gene>
    <name evidence="10" type="ORF">Airi01_075200</name>
</gene>
<sequence length="424" mass="44192">MRFRLCRARRFGSGAEPSHFALWDITSETLAGLTQRPGRSLLTMLGTVLGVGAFVAVLGLTSTASGQIGHRFTVLAATTVTVTLAEDESNVASSDHLQGFPADADARIERLNGVVSAGVWWPITNNAQPVISAAPGVWAGTSEDAGGSAGLYAASPGLLHSIDPTVRGVLFNAFHDARGEQVCVLGATLAKRLGITQIDTRPAVFVNDVAYTVVGIINDVKQVPDLLTGVTIPSRTAEHVYGPPPGNSPAKMLIRTNLGAAPLIAKQAPIALRPEQPHDFVAIPPPDPHELRDNVEVDLTGLFLVLAGICLIIGMVGIANTTFVAVLERTAEIGLRRALGARARHIAAQFLAESTVLGLIGGLVGTAIAVATVLIVALTKNWTAVLNPATVIPAPLIGAGVGLLAGLYPSVRAARIEPQEALRR</sequence>
<feature type="domain" description="MacB-like periplasmic core" evidence="9">
    <location>
        <begin position="40"/>
        <end position="244"/>
    </location>
</feature>
<evidence type="ECO:0000256" key="7">
    <source>
        <dbReference type="SAM" id="Phobius"/>
    </source>
</evidence>
<reference evidence="10" key="1">
    <citation type="submission" date="2023-03" db="EMBL/GenBank/DDBJ databases">
        <title>Actinoallomurus iriomotensis NBRC 103681.</title>
        <authorList>
            <person name="Ichikawa N."/>
            <person name="Sato H."/>
            <person name="Tonouchi N."/>
        </authorList>
    </citation>
    <scope>NUCLEOTIDE SEQUENCE</scope>
    <source>
        <strain evidence="10">NBRC 103681</strain>
    </source>
</reference>
<dbReference type="GO" id="GO:0022857">
    <property type="term" value="F:transmembrane transporter activity"/>
    <property type="evidence" value="ECO:0007669"/>
    <property type="project" value="TreeGrafter"/>
</dbReference>
<dbReference type="Proteomes" id="UP001165135">
    <property type="component" value="Unassembled WGS sequence"/>
</dbReference>
<organism evidence="10 11">
    <name type="scientific">Actinoallomurus iriomotensis</name>
    <dbReference type="NCBI Taxonomy" id="478107"/>
    <lineage>
        <taxon>Bacteria</taxon>
        <taxon>Bacillati</taxon>
        <taxon>Actinomycetota</taxon>
        <taxon>Actinomycetes</taxon>
        <taxon>Streptosporangiales</taxon>
        <taxon>Thermomonosporaceae</taxon>
        <taxon>Actinoallomurus</taxon>
    </lineage>
</organism>
<feature type="transmembrane region" description="Helical" evidence="7">
    <location>
        <begin position="41"/>
        <end position="61"/>
    </location>
</feature>
<dbReference type="AlphaFoldDB" id="A0A9W6VNW5"/>
<feature type="transmembrane region" description="Helical" evidence="7">
    <location>
        <begin position="348"/>
        <end position="378"/>
    </location>
</feature>
<feature type="domain" description="ABC3 transporter permease C-terminal" evidence="8">
    <location>
        <begin position="305"/>
        <end position="418"/>
    </location>
</feature>
<dbReference type="InterPro" id="IPR025857">
    <property type="entry name" value="MacB_PCD"/>
</dbReference>
<dbReference type="Pfam" id="PF02687">
    <property type="entry name" value="FtsX"/>
    <property type="match status" value="1"/>
</dbReference>
<keyword evidence="2" id="KW-1003">Cell membrane</keyword>
<comment type="subcellular location">
    <subcellularLocation>
        <location evidence="1">Cell membrane</location>
        <topology evidence="1">Multi-pass membrane protein</topology>
    </subcellularLocation>
</comment>
<evidence type="ECO:0000313" key="10">
    <source>
        <dbReference type="EMBL" id="GLY79253.1"/>
    </source>
</evidence>
<feature type="transmembrane region" description="Helical" evidence="7">
    <location>
        <begin position="390"/>
        <end position="408"/>
    </location>
</feature>
<keyword evidence="5 7" id="KW-0472">Membrane</keyword>
<keyword evidence="4 7" id="KW-1133">Transmembrane helix</keyword>
<evidence type="ECO:0000256" key="5">
    <source>
        <dbReference type="ARBA" id="ARBA00023136"/>
    </source>
</evidence>